<feature type="transmembrane region" description="Helical" evidence="6">
    <location>
        <begin position="74"/>
        <end position="95"/>
    </location>
</feature>
<keyword evidence="5 6" id="KW-0472">Membrane</keyword>
<keyword evidence="3 6" id="KW-0812">Transmembrane</keyword>
<accession>A0A7H0HEP8</accession>
<dbReference type="InterPro" id="IPR007267">
    <property type="entry name" value="GtrA_DPMS_TM"/>
</dbReference>
<evidence type="ECO:0000256" key="6">
    <source>
        <dbReference type="SAM" id="Phobius"/>
    </source>
</evidence>
<evidence type="ECO:0000256" key="2">
    <source>
        <dbReference type="ARBA" id="ARBA00009399"/>
    </source>
</evidence>
<feature type="transmembrane region" description="Helical" evidence="6">
    <location>
        <begin position="101"/>
        <end position="123"/>
    </location>
</feature>
<evidence type="ECO:0000256" key="1">
    <source>
        <dbReference type="ARBA" id="ARBA00004141"/>
    </source>
</evidence>
<gene>
    <name evidence="8" type="ORF">H9L24_19350</name>
</gene>
<feature type="transmembrane region" description="Helical" evidence="6">
    <location>
        <begin position="12"/>
        <end position="34"/>
    </location>
</feature>
<sequence length="128" mass="14277">MSKWQTEVRLLARFLSSGVVNTFLGFAIIFALMAVGVQPLWANFAGYATGFFLGFVLSRNFVFRSNGRFVTQSLRYLMSFAMCFVLNLLVLQAGLQHMAAIPAQILASAAYTASMFLLARLWVYQNVS</sequence>
<dbReference type="Pfam" id="PF04138">
    <property type="entry name" value="GtrA_DPMS_TM"/>
    <property type="match status" value="1"/>
</dbReference>
<reference evidence="8 9" key="1">
    <citation type="submission" date="2020-08" db="EMBL/GenBank/DDBJ databases">
        <title>Genome sequence of Acidovorax monticola KACC 19171T.</title>
        <authorList>
            <person name="Hyun D.-W."/>
            <person name="Bae J.-W."/>
        </authorList>
    </citation>
    <scope>NUCLEOTIDE SEQUENCE [LARGE SCALE GENOMIC DNA]</scope>
    <source>
        <strain evidence="8 9">KACC 19171</strain>
    </source>
</reference>
<keyword evidence="4 6" id="KW-1133">Transmembrane helix</keyword>
<proteinExistence type="inferred from homology"/>
<name>A0A7H0HEP8_9BURK</name>
<feature type="transmembrane region" description="Helical" evidence="6">
    <location>
        <begin position="40"/>
        <end position="62"/>
    </location>
</feature>
<comment type="similarity">
    <text evidence="2">Belongs to the GtrA family.</text>
</comment>
<evidence type="ECO:0000313" key="9">
    <source>
        <dbReference type="Proteomes" id="UP000516057"/>
    </source>
</evidence>
<dbReference type="PANTHER" id="PTHR38459">
    <property type="entry name" value="PROPHAGE BACTOPRENOL-LINKED GLUCOSE TRANSLOCASE HOMOLOG"/>
    <property type="match status" value="1"/>
</dbReference>
<dbReference type="GO" id="GO:0000271">
    <property type="term" value="P:polysaccharide biosynthetic process"/>
    <property type="evidence" value="ECO:0007669"/>
    <property type="project" value="InterPro"/>
</dbReference>
<keyword evidence="9" id="KW-1185">Reference proteome</keyword>
<comment type="subcellular location">
    <subcellularLocation>
        <location evidence="1">Membrane</location>
        <topology evidence="1">Multi-pass membrane protein</topology>
    </subcellularLocation>
</comment>
<dbReference type="RefSeq" id="WP_187735999.1">
    <property type="nucleotide sequence ID" value="NZ_CP060790.1"/>
</dbReference>
<evidence type="ECO:0000256" key="5">
    <source>
        <dbReference type="ARBA" id="ARBA00023136"/>
    </source>
</evidence>
<evidence type="ECO:0000256" key="4">
    <source>
        <dbReference type="ARBA" id="ARBA00022989"/>
    </source>
</evidence>
<dbReference type="GO" id="GO:0005886">
    <property type="term" value="C:plasma membrane"/>
    <property type="evidence" value="ECO:0007669"/>
    <property type="project" value="TreeGrafter"/>
</dbReference>
<dbReference type="EMBL" id="CP060790">
    <property type="protein sequence ID" value="QNP59014.1"/>
    <property type="molecule type" value="Genomic_DNA"/>
</dbReference>
<feature type="domain" description="GtrA/DPMS transmembrane" evidence="7">
    <location>
        <begin position="13"/>
        <end position="123"/>
    </location>
</feature>
<organism evidence="8 9">
    <name type="scientific">Paenacidovorax monticola</name>
    <dbReference type="NCBI Taxonomy" id="1926868"/>
    <lineage>
        <taxon>Bacteria</taxon>
        <taxon>Pseudomonadati</taxon>
        <taxon>Pseudomonadota</taxon>
        <taxon>Betaproteobacteria</taxon>
        <taxon>Burkholderiales</taxon>
        <taxon>Comamonadaceae</taxon>
        <taxon>Paenacidovorax</taxon>
    </lineage>
</organism>
<dbReference type="PANTHER" id="PTHR38459:SF1">
    <property type="entry name" value="PROPHAGE BACTOPRENOL-LINKED GLUCOSE TRANSLOCASE HOMOLOG"/>
    <property type="match status" value="1"/>
</dbReference>
<dbReference type="AlphaFoldDB" id="A0A7H0HEP8"/>
<evidence type="ECO:0000259" key="7">
    <source>
        <dbReference type="Pfam" id="PF04138"/>
    </source>
</evidence>
<dbReference type="KEGG" id="amon:H9L24_19350"/>
<dbReference type="InterPro" id="IPR051401">
    <property type="entry name" value="GtrA_CellWall_Glycosyl"/>
</dbReference>
<protein>
    <submittedName>
        <fullName evidence="8">GtrA family protein</fullName>
    </submittedName>
</protein>
<evidence type="ECO:0000313" key="8">
    <source>
        <dbReference type="EMBL" id="QNP59014.1"/>
    </source>
</evidence>
<dbReference type="Proteomes" id="UP000516057">
    <property type="component" value="Chromosome"/>
</dbReference>
<evidence type="ECO:0000256" key="3">
    <source>
        <dbReference type="ARBA" id="ARBA00022692"/>
    </source>
</evidence>